<dbReference type="InterPro" id="IPR050697">
    <property type="entry name" value="Adenylyl/Guanylyl_Cyclase_3/4"/>
</dbReference>
<proteinExistence type="predicted"/>
<evidence type="ECO:0000313" key="3">
    <source>
        <dbReference type="Proteomes" id="UP000183760"/>
    </source>
</evidence>
<dbReference type="PROSITE" id="PS50125">
    <property type="entry name" value="GUANYLATE_CYCLASE_2"/>
    <property type="match status" value="1"/>
</dbReference>
<accession>A0ABY1CWT9</accession>
<dbReference type="CDD" id="cd07302">
    <property type="entry name" value="CHD"/>
    <property type="match status" value="1"/>
</dbReference>
<dbReference type="PANTHER" id="PTHR43081:SF11">
    <property type="entry name" value="BLR2264 PROTEIN"/>
    <property type="match status" value="1"/>
</dbReference>
<evidence type="ECO:0000313" key="2">
    <source>
        <dbReference type="EMBL" id="SEU41743.1"/>
    </source>
</evidence>
<evidence type="ECO:0000259" key="1">
    <source>
        <dbReference type="PROSITE" id="PS50125"/>
    </source>
</evidence>
<sequence>MVASRPARLGPPGSGERLVKVNAGDSRSLRDHAFSSVVGWLAVEARRLPTPVPLLSGLCERLTACGVPVSRASIVLFTLHPLLHARSFRWRFGHGATAEVHPHGLQHLPAFSKSPFKALREGLPVIHRHLEQPLPDGDFPMFTELRAEGLTEYLALPVCFSDDSRHGVSWATSAPGGFTDAHRALLHELQPILELVLEVFARKDMTGVLLDTYLGRDAGRRVLQGQIRRGDGETTSAVICLSDLRSFTALSDALPRDALLELLNAYFETMVGAFHSHGAEVLKFMGDAVLAIFRIDDHALVEDRCAAAARTVHEAVRASEQDNASRRRRGLPTYEFGASLHVGDVMYGNIGASDRLDFTVIGPAVNLASRIAGLCAGLNEPVLLSESFVSHYRGDVKDLGHHPVKGVPHPVRIYTLDSESSALTAA</sequence>
<dbReference type="InterPro" id="IPR029787">
    <property type="entry name" value="Nucleotide_cyclase"/>
</dbReference>
<dbReference type="EMBL" id="FOIB01000017">
    <property type="protein sequence ID" value="SEU41743.1"/>
    <property type="molecule type" value="Genomic_DNA"/>
</dbReference>
<dbReference type="PANTHER" id="PTHR43081">
    <property type="entry name" value="ADENYLATE CYCLASE, TERMINAL-DIFFERENTIATION SPECIFIC-RELATED"/>
    <property type="match status" value="1"/>
</dbReference>
<comment type="caution">
    <text evidence="2">The sequence shown here is derived from an EMBL/GenBank/DDBJ whole genome shotgun (WGS) entry which is preliminary data.</text>
</comment>
<protein>
    <submittedName>
        <fullName evidence="2">Adenylate cyclase</fullName>
    </submittedName>
</protein>
<dbReference type="Gene3D" id="3.30.70.1230">
    <property type="entry name" value="Nucleotide cyclase"/>
    <property type="match status" value="1"/>
</dbReference>
<feature type="domain" description="Guanylate cyclase" evidence="1">
    <location>
        <begin position="238"/>
        <end position="372"/>
    </location>
</feature>
<dbReference type="SMART" id="SM00044">
    <property type="entry name" value="CYCc"/>
    <property type="match status" value="1"/>
</dbReference>
<gene>
    <name evidence="2" type="ORF">SAMN05443572_11768</name>
</gene>
<dbReference type="Proteomes" id="UP000183760">
    <property type="component" value="Unassembled WGS sequence"/>
</dbReference>
<dbReference type="Pfam" id="PF00211">
    <property type="entry name" value="Guanylate_cyc"/>
    <property type="match status" value="1"/>
</dbReference>
<organism evidence="2 3">
    <name type="scientific">Myxococcus fulvus</name>
    <dbReference type="NCBI Taxonomy" id="33"/>
    <lineage>
        <taxon>Bacteria</taxon>
        <taxon>Pseudomonadati</taxon>
        <taxon>Myxococcota</taxon>
        <taxon>Myxococcia</taxon>
        <taxon>Myxococcales</taxon>
        <taxon>Cystobacterineae</taxon>
        <taxon>Myxococcaceae</taxon>
        <taxon>Myxococcus</taxon>
    </lineage>
</organism>
<reference evidence="2 3" key="1">
    <citation type="submission" date="2016-10" db="EMBL/GenBank/DDBJ databases">
        <authorList>
            <person name="Varghese N."/>
            <person name="Submissions S."/>
        </authorList>
    </citation>
    <scope>NUCLEOTIDE SEQUENCE [LARGE SCALE GENOMIC DNA]</scope>
    <source>
        <strain evidence="2 3">DSM 16525</strain>
    </source>
</reference>
<dbReference type="InterPro" id="IPR001054">
    <property type="entry name" value="A/G_cyclase"/>
</dbReference>
<dbReference type="SUPFAM" id="SSF55073">
    <property type="entry name" value="Nucleotide cyclase"/>
    <property type="match status" value="1"/>
</dbReference>
<keyword evidence="3" id="KW-1185">Reference proteome</keyword>
<name>A0ABY1CWT9_MYXFU</name>